<keyword evidence="8" id="KW-1185">Reference proteome</keyword>
<protein>
    <submittedName>
        <fullName evidence="7">Hyaluronan synthase</fullName>
        <ecNumber evidence="7">2.4.1.212</ecNumber>
    </submittedName>
</protein>
<dbReference type="Proteomes" id="UP001183643">
    <property type="component" value="Unassembled WGS sequence"/>
</dbReference>
<dbReference type="InterPro" id="IPR029044">
    <property type="entry name" value="Nucleotide-diphossugar_trans"/>
</dbReference>
<dbReference type="Pfam" id="PF13641">
    <property type="entry name" value="Glyco_tranf_2_3"/>
    <property type="match status" value="1"/>
</dbReference>
<dbReference type="CDD" id="cd06434">
    <property type="entry name" value="GT2_HAS"/>
    <property type="match status" value="1"/>
</dbReference>
<dbReference type="GO" id="GO:0005886">
    <property type="term" value="C:plasma membrane"/>
    <property type="evidence" value="ECO:0007669"/>
    <property type="project" value="UniProtKB-SubCell"/>
</dbReference>
<evidence type="ECO:0000313" key="7">
    <source>
        <dbReference type="EMBL" id="MDR7273469.1"/>
    </source>
</evidence>
<feature type="transmembrane region" description="Helical" evidence="6">
    <location>
        <begin position="294"/>
        <end position="319"/>
    </location>
</feature>
<evidence type="ECO:0000256" key="5">
    <source>
        <dbReference type="ARBA" id="ARBA00023136"/>
    </source>
</evidence>
<evidence type="ECO:0000256" key="1">
    <source>
        <dbReference type="ARBA" id="ARBA00004236"/>
    </source>
</evidence>
<comment type="subcellular location">
    <subcellularLocation>
        <location evidence="1">Cell membrane</location>
    </subcellularLocation>
</comment>
<dbReference type="GO" id="GO:0085029">
    <property type="term" value="P:extracellular matrix assembly"/>
    <property type="evidence" value="ECO:0007669"/>
    <property type="project" value="TreeGrafter"/>
</dbReference>
<evidence type="ECO:0000313" key="8">
    <source>
        <dbReference type="Proteomes" id="UP001183643"/>
    </source>
</evidence>
<proteinExistence type="predicted"/>
<dbReference type="AlphaFoldDB" id="A0AAE3YGZ1"/>
<keyword evidence="6" id="KW-1133">Transmembrane helix</keyword>
<evidence type="ECO:0000256" key="6">
    <source>
        <dbReference type="SAM" id="Phobius"/>
    </source>
</evidence>
<keyword evidence="3 7" id="KW-0328">Glycosyltransferase</keyword>
<dbReference type="EC" id="2.4.1.212" evidence="7"/>
<evidence type="ECO:0000256" key="4">
    <source>
        <dbReference type="ARBA" id="ARBA00022679"/>
    </source>
</evidence>
<dbReference type="PANTHER" id="PTHR22913">
    <property type="entry name" value="HYALURONAN SYNTHASE"/>
    <property type="match status" value="1"/>
</dbReference>
<keyword evidence="5 6" id="KW-0472">Membrane</keyword>
<dbReference type="Gene3D" id="3.90.550.10">
    <property type="entry name" value="Spore Coat Polysaccharide Biosynthesis Protein SpsA, Chain A"/>
    <property type="match status" value="1"/>
</dbReference>
<organism evidence="7 8">
    <name type="scientific">Catenuloplanes atrovinosus</name>
    <dbReference type="NCBI Taxonomy" id="137266"/>
    <lineage>
        <taxon>Bacteria</taxon>
        <taxon>Bacillati</taxon>
        <taxon>Actinomycetota</taxon>
        <taxon>Actinomycetes</taxon>
        <taxon>Micromonosporales</taxon>
        <taxon>Micromonosporaceae</taxon>
        <taxon>Catenuloplanes</taxon>
    </lineage>
</organism>
<feature type="transmembrane region" description="Helical" evidence="6">
    <location>
        <begin position="15"/>
        <end position="33"/>
    </location>
</feature>
<dbReference type="EMBL" id="JAVDYB010000001">
    <property type="protein sequence ID" value="MDR7273469.1"/>
    <property type="molecule type" value="Genomic_DNA"/>
</dbReference>
<sequence>MLAFLLQLNAWATTGQLYLFALFMIMVWGLWLLRITLARYYKPWTRPYGTTTSVIIPVVDEPEQLFRAVLERIVEQRPTEIIVVINGPRNELLEKICGSMDVRWAWTETPGKRNALRIGVGLMTSDIAVLVDSDTVWTRDTLSELIKPFADARVGGVTTRQRILDPGRSLLTRWADWLENVRNEYSMPAMSVLGTVGCLPGRTIAFRRSILVRSMDKFLSERFLGVFLEVSDDRTLTNYTLRAGYRTVYQSTSLVYTDAPTRLGKLVRQQYRWARGSQYNTLRMLPWMARHTPLLALFYLADIVVPFVLVGSFVSWGVTLVTGREAALYDALPLPASRWAALGMILALSGVLTTLSLGLRFGRHFAYRPNDLAHLPAFMLINTFVLIPVRVLGFFRMAHNAGWGTRAGGFAGEKRRSPLLVVPYLLGVLLLGISVVIGV</sequence>
<gene>
    <name evidence="7" type="ORF">J2S41_000247</name>
</gene>
<dbReference type="GO" id="GO:0030213">
    <property type="term" value="P:hyaluronan biosynthetic process"/>
    <property type="evidence" value="ECO:0007669"/>
    <property type="project" value="TreeGrafter"/>
</dbReference>
<evidence type="ECO:0000256" key="3">
    <source>
        <dbReference type="ARBA" id="ARBA00022676"/>
    </source>
</evidence>
<keyword evidence="2" id="KW-1003">Cell membrane</keyword>
<dbReference type="RefSeq" id="WP_310361882.1">
    <property type="nucleotide sequence ID" value="NZ_JAVDYB010000001.1"/>
</dbReference>
<dbReference type="PANTHER" id="PTHR22913:SF12">
    <property type="entry name" value="MANNURONAN SYNTHASE"/>
    <property type="match status" value="1"/>
</dbReference>
<dbReference type="GO" id="GO:0050501">
    <property type="term" value="F:hyaluronan synthase activity"/>
    <property type="evidence" value="ECO:0007669"/>
    <property type="project" value="UniProtKB-EC"/>
</dbReference>
<feature type="transmembrane region" description="Helical" evidence="6">
    <location>
        <begin position="418"/>
        <end position="438"/>
    </location>
</feature>
<keyword evidence="4 7" id="KW-0808">Transferase</keyword>
<reference evidence="7" key="1">
    <citation type="submission" date="2023-07" db="EMBL/GenBank/DDBJ databases">
        <title>Sequencing the genomes of 1000 actinobacteria strains.</title>
        <authorList>
            <person name="Klenk H.-P."/>
        </authorList>
    </citation>
    <scope>NUCLEOTIDE SEQUENCE</scope>
    <source>
        <strain evidence="7">DSM 44707</strain>
    </source>
</reference>
<keyword evidence="6" id="KW-0812">Transmembrane</keyword>
<feature type="transmembrane region" description="Helical" evidence="6">
    <location>
        <begin position="373"/>
        <end position="398"/>
    </location>
</feature>
<feature type="transmembrane region" description="Helical" evidence="6">
    <location>
        <begin position="339"/>
        <end position="361"/>
    </location>
</feature>
<accession>A0AAE3YGZ1</accession>
<evidence type="ECO:0000256" key="2">
    <source>
        <dbReference type="ARBA" id="ARBA00022475"/>
    </source>
</evidence>
<comment type="caution">
    <text evidence="7">The sequence shown here is derived from an EMBL/GenBank/DDBJ whole genome shotgun (WGS) entry which is preliminary data.</text>
</comment>
<name>A0AAE3YGZ1_9ACTN</name>
<dbReference type="SUPFAM" id="SSF53448">
    <property type="entry name" value="Nucleotide-diphospho-sugar transferases"/>
    <property type="match status" value="1"/>
</dbReference>